<evidence type="ECO:0000256" key="2">
    <source>
        <dbReference type="SAM" id="Phobius"/>
    </source>
</evidence>
<organism evidence="3 4">
    <name type="scientific">Halopenitus salinus</name>
    <dbReference type="NCBI Taxonomy" id="1198295"/>
    <lineage>
        <taxon>Archaea</taxon>
        <taxon>Methanobacteriati</taxon>
        <taxon>Methanobacteriota</taxon>
        <taxon>Stenosarchaea group</taxon>
        <taxon>Halobacteria</taxon>
        <taxon>Halobacteriales</taxon>
        <taxon>Haloferacaceae</taxon>
        <taxon>Halopenitus</taxon>
    </lineage>
</organism>
<evidence type="ECO:0000313" key="4">
    <source>
        <dbReference type="Proteomes" id="UP001596296"/>
    </source>
</evidence>
<feature type="transmembrane region" description="Helical" evidence="2">
    <location>
        <begin position="27"/>
        <end position="48"/>
    </location>
</feature>
<keyword evidence="2" id="KW-1133">Transmembrane helix</keyword>
<dbReference type="EMBL" id="JBHSXL010000001">
    <property type="protein sequence ID" value="MFC6891175.1"/>
    <property type="molecule type" value="Genomic_DNA"/>
</dbReference>
<keyword evidence="2" id="KW-0812">Transmembrane</keyword>
<proteinExistence type="predicted"/>
<evidence type="ECO:0000313" key="3">
    <source>
        <dbReference type="EMBL" id="MFC6891175.1"/>
    </source>
</evidence>
<dbReference type="RefSeq" id="WP_379739020.1">
    <property type="nucleotide sequence ID" value="NZ_JBHSVN010000001.1"/>
</dbReference>
<keyword evidence="2" id="KW-0472">Membrane</keyword>
<name>A0ABD5UP27_9EURY</name>
<dbReference type="Pfam" id="PF23928">
    <property type="entry name" value="DUF7266"/>
    <property type="match status" value="1"/>
</dbReference>
<comment type="caution">
    <text evidence="3">The sequence shown here is derived from an EMBL/GenBank/DDBJ whole genome shotgun (WGS) entry which is preliminary data.</text>
</comment>
<sequence>MGNEVPKRRDGRCTGTDRAVTPVTGKLFEIAIVVLFVAALSAVLYGGVVPEYRTATAVEIEDRTLAAASNAIEASVPASGTGRTTVRRSTGETRVDLPGTIRGRPYRIRAVTDAIRLEHPHPSVGGRLVPALPPRVTEVEGEWRSGGTLLVRARLSDGEVTLELVTR</sequence>
<accession>A0ABD5UP27</accession>
<evidence type="ECO:0000256" key="1">
    <source>
        <dbReference type="SAM" id="MobiDB-lite"/>
    </source>
</evidence>
<dbReference type="AlphaFoldDB" id="A0ABD5UP27"/>
<reference evidence="3 4" key="1">
    <citation type="journal article" date="2019" name="Int. J. Syst. Evol. Microbiol.">
        <title>The Global Catalogue of Microorganisms (GCM) 10K type strain sequencing project: providing services to taxonomists for standard genome sequencing and annotation.</title>
        <authorList>
            <consortium name="The Broad Institute Genomics Platform"/>
            <consortium name="The Broad Institute Genome Sequencing Center for Infectious Disease"/>
            <person name="Wu L."/>
            <person name="Ma J."/>
        </authorList>
    </citation>
    <scope>NUCLEOTIDE SEQUENCE [LARGE SCALE GENOMIC DNA]</scope>
    <source>
        <strain evidence="3 4">SKJ47</strain>
    </source>
</reference>
<feature type="region of interest" description="Disordered" evidence="1">
    <location>
        <begin position="76"/>
        <end position="98"/>
    </location>
</feature>
<feature type="compositionally biased region" description="Low complexity" evidence="1">
    <location>
        <begin position="79"/>
        <end position="88"/>
    </location>
</feature>
<keyword evidence="4" id="KW-1185">Reference proteome</keyword>
<protein>
    <submittedName>
        <fullName evidence="3">Uncharacterized protein</fullName>
    </submittedName>
</protein>
<dbReference type="InterPro" id="IPR055690">
    <property type="entry name" value="DUF7266"/>
</dbReference>
<gene>
    <name evidence="3" type="ORF">ACFQE9_00800</name>
</gene>
<dbReference type="Proteomes" id="UP001596296">
    <property type="component" value="Unassembled WGS sequence"/>
</dbReference>